<evidence type="ECO:0000259" key="2">
    <source>
        <dbReference type="PROSITE" id="PS50240"/>
    </source>
</evidence>
<dbReference type="Gene3D" id="2.40.10.10">
    <property type="entry name" value="Trypsin-like serine proteases"/>
    <property type="match status" value="2"/>
</dbReference>
<reference evidence="3 4" key="1">
    <citation type="submission" date="2024-05" db="EMBL/GenBank/DDBJ databases">
        <title>Culex pipiens pipiens assembly and annotation.</title>
        <authorList>
            <person name="Alout H."/>
            <person name="Durand T."/>
        </authorList>
    </citation>
    <scope>NUCLEOTIDE SEQUENCE [LARGE SCALE GENOMIC DNA]</scope>
    <source>
        <strain evidence="3">HA-2024</strain>
        <tissue evidence="3">Whole body</tissue>
    </source>
</reference>
<evidence type="ECO:0000256" key="1">
    <source>
        <dbReference type="ARBA" id="ARBA00024195"/>
    </source>
</evidence>
<evidence type="ECO:0000313" key="3">
    <source>
        <dbReference type="EMBL" id="KAL1401457.1"/>
    </source>
</evidence>
<dbReference type="InterPro" id="IPR009003">
    <property type="entry name" value="Peptidase_S1_PA"/>
</dbReference>
<evidence type="ECO:0000313" key="4">
    <source>
        <dbReference type="Proteomes" id="UP001562425"/>
    </source>
</evidence>
<name>A0ABD1DNV7_CULPP</name>
<keyword evidence="4" id="KW-1185">Reference proteome</keyword>
<dbReference type="PROSITE" id="PS50240">
    <property type="entry name" value="TRYPSIN_DOM"/>
    <property type="match status" value="1"/>
</dbReference>
<dbReference type="InterPro" id="IPR001254">
    <property type="entry name" value="Trypsin_dom"/>
</dbReference>
<dbReference type="SUPFAM" id="SSF50494">
    <property type="entry name" value="Trypsin-like serine proteases"/>
    <property type="match status" value="2"/>
</dbReference>
<accession>A0ABD1DNV7</accession>
<dbReference type="Pfam" id="PF00089">
    <property type="entry name" value="Trypsin"/>
    <property type="match status" value="2"/>
</dbReference>
<dbReference type="SMART" id="SM00020">
    <property type="entry name" value="Tryp_SPc"/>
    <property type="match status" value="2"/>
</dbReference>
<comment type="caution">
    <text evidence="3">The sequence shown here is derived from an EMBL/GenBank/DDBJ whole genome shotgun (WGS) entry which is preliminary data.</text>
</comment>
<protein>
    <recommendedName>
        <fullName evidence="2">Peptidase S1 domain-containing protein</fullName>
    </recommendedName>
</protein>
<sequence>MTVALNATNMANIGTLISVSHIRSHPNYSWLLGRDDIAILTLSREAPIDGLTIQPVQMPRRSDVGKTFVDWMATTSGWGNTGNRDNEPIPTQFLQFAVDSVTSNLSCQLSYTWIRSTHICVATNNGGPCNGDEGGPVTVREAGRTYLIGIHSFHFNGIRGCDRGRSAVHTRITEYLDWIQENSDVTIPIGDIVSVALNAADMNAIGTLIPVTTIFPHPNYSWLLRRDDIAMLTLSRDAPVDGLTVRPVELPRRSDVGKTFVGQTATTAGWGNTGNRDNEPIPTQHLLFAMDSVTSNLVCQTSHDWVRSTHICVATNNGGACNGDEGAPVTVLEAGRGYLIGIHSFHYSGLRGCDRGRSTVNTRVTEYLDWIAENSDVTIQP</sequence>
<dbReference type="PANTHER" id="PTHR24260">
    <property type="match status" value="1"/>
</dbReference>
<dbReference type="EMBL" id="JBEHCU010004788">
    <property type="protein sequence ID" value="KAL1401457.1"/>
    <property type="molecule type" value="Genomic_DNA"/>
</dbReference>
<dbReference type="PANTHER" id="PTHR24260:SF136">
    <property type="entry name" value="GH08193P-RELATED"/>
    <property type="match status" value="1"/>
</dbReference>
<proteinExistence type="inferred from homology"/>
<dbReference type="Proteomes" id="UP001562425">
    <property type="component" value="Unassembled WGS sequence"/>
</dbReference>
<dbReference type="InterPro" id="IPR043504">
    <property type="entry name" value="Peptidase_S1_PA_chymotrypsin"/>
</dbReference>
<comment type="similarity">
    <text evidence="1">Belongs to the peptidase S1 family. CLIP subfamily.</text>
</comment>
<dbReference type="AlphaFoldDB" id="A0ABD1DNV7"/>
<dbReference type="InterPro" id="IPR051333">
    <property type="entry name" value="CLIP_Serine_Protease"/>
</dbReference>
<feature type="domain" description="Peptidase S1" evidence="2">
    <location>
        <begin position="74"/>
        <end position="376"/>
    </location>
</feature>
<organism evidence="3 4">
    <name type="scientific">Culex pipiens pipiens</name>
    <name type="common">Northern house mosquito</name>
    <dbReference type="NCBI Taxonomy" id="38569"/>
    <lineage>
        <taxon>Eukaryota</taxon>
        <taxon>Metazoa</taxon>
        <taxon>Ecdysozoa</taxon>
        <taxon>Arthropoda</taxon>
        <taxon>Hexapoda</taxon>
        <taxon>Insecta</taxon>
        <taxon>Pterygota</taxon>
        <taxon>Neoptera</taxon>
        <taxon>Endopterygota</taxon>
        <taxon>Diptera</taxon>
        <taxon>Nematocera</taxon>
        <taxon>Culicoidea</taxon>
        <taxon>Culicidae</taxon>
        <taxon>Culicinae</taxon>
        <taxon>Culicini</taxon>
        <taxon>Culex</taxon>
        <taxon>Culex</taxon>
    </lineage>
</organism>
<gene>
    <name evidence="3" type="ORF">pipiens_001949</name>
</gene>